<dbReference type="VEuPathDB" id="FungiDB:SCHCODRAFT_02583437"/>
<sequence length="545" mass="59462">MRVSLEYSEVLRRVDASPGLPIEAPSSPYWTVPPSPISDHGAAEDKPLPSHADVVIIGSGITGACVARTLLDEGPEGLKVVMLDARAICSGATARNGGHITPALYHDYTALKKELGAEAAEHIMRFRLAHLDEFLKVADEEGLLDGSQCREVQTYDVFFNDSLFHEAKALLRKYLSELNSERCFWKILSRETAMKEIHASDRVAGVITTRAGAIHPYRLVTGILERLLTRYPETFSLFSYTPCVEISAQDGYYLVNTPKGILRTSHVVHATNAWSSHLLQGMRRKIMPMRATMSAQLPKSSTKLDAPPANPYPWFGTRSFVIYPTASWTHYDYLTQQPTPPSGMRPYPHPHAEFMYGGGVSHAYTSPAAIGAGGHGEIACTDDGSIDLGVRAYLGGALGAYFGSEFGASARDGGSTGEPEEPVRKHFWTGLEGISADGRPWVGSRLPHEITGRKLGRQAAKAGPLATPASSAAPGEWICAGYTGEGMVHAWLCAKAMARMLLGTEGEDRAEYKCGESKFARLPDAYRFSMKRWKAAKMEDRLGKD</sequence>
<dbReference type="GO" id="GO:0005737">
    <property type="term" value="C:cytoplasm"/>
    <property type="evidence" value="ECO:0007669"/>
    <property type="project" value="TreeGrafter"/>
</dbReference>
<dbReference type="AlphaFoldDB" id="D8Q9G8"/>
<dbReference type="EMBL" id="GL377308">
    <property type="protein sequence ID" value="EFI95654.1"/>
    <property type="molecule type" value="Genomic_DNA"/>
</dbReference>
<dbReference type="PANTHER" id="PTHR13847:SF213">
    <property type="entry name" value="DEPENDENT OXIDOREDUCTASE, PUTATIVE-RELATED"/>
    <property type="match status" value="1"/>
</dbReference>
<feature type="domain" description="FAD dependent oxidoreductase" evidence="1">
    <location>
        <begin position="53"/>
        <end position="500"/>
    </location>
</feature>
<dbReference type="Proteomes" id="UP000007431">
    <property type="component" value="Unassembled WGS sequence"/>
</dbReference>
<name>D8Q9G8_SCHCM</name>
<dbReference type="SUPFAM" id="SSF51905">
    <property type="entry name" value="FAD/NAD(P)-binding domain"/>
    <property type="match status" value="1"/>
</dbReference>
<proteinExistence type="predicted"/>
<dbReference type="InParanoid" id="D8Q9G8"/>
<dbReference type="eggNOG" id="ENOG502QRBS">
    <property type="taxonomic scope" value="Eukaryota"/>
</dbReference>
<gene>
    <name evidence="2" type="ORF">SCHCODRAFT_69005</name>
</gene>
<dbReference type="HOGENOM" id="CLU_022730_2_1_1"/>
<protein>
    <recommendedName>
        <fullName evidence="1">FAD dependent oxidoreductase domain-containing protein</fullName>
    </recommendedName>
</protein>
<dbReference type="InterPro" id="IPR006076">
    <property type="entry name" value="FAD-dep_OxRdtase"/>
</dbReference>
<evidence type="ECO:0000313" key="2">
    <source>
        <dbReference type="EMBL" id="EFI95654.1"/>
    </source>
</evidence>
<accession>D8Q9G8</accession>
<organism evidence="3">
    <name type="scientific">Schizophyllum commune (strain H4-8 / FGSC 9210)</name>
    <name type="common">Split gill fungus</name>
    <dbReference type="NCBI Taxonomy" id="578458"/>
    <lineage>
        <taxon>Eukaryota</taxon>
        <taxon>Fungi</taxon>
        <taxon>Dikarya</taxon>
        <taxon>Basidiomycota</taxon>
        <taxon>Agaricomycotina</taxon>
        <taxon>Agaricomycetes</taxon>
        <taxon>Agaricomycetidae</taxon>
        <taxon>Agaricales</taxon>
        <taxon>Schizophyllaceae</taxon>
        <taxon>Schizophyllum</taxon>
    </lineage>
</organism>
<dbReference type="Pfam" id="PF01266">
    <property type="entry name" value="DAO"/>
    <property type="match status" value="1"/>
</dbReference>
<dbReference type="Gene3D" id="3.50.50.60">
    <property type="entry name" value="FAD/NAD(P)-binding domain"/>
    <property type="match status" value="1"/>
</dbReference>
<dbReference type="PANTHER" id="PTHR13847">
    <property type="entry name" value="SARCOSINE DEHYDROGENASE-RELATED"/>
    <property type="match status" value="1"/>
</dbReference>
<evidence type="ECO:0000259" key="1">
    <source>
        <dbReference type="Pfam" id="PF01266"/>
    </source>
</evidence>
<dbReference type="OMA" id="EWFPDIL"/>
<dbReference type="InterPro" id="IPR036188">
    <property type="entry name" value="FAD/NAD-bd_sf"/>
</dbReference>
<dbReference type="STRING" id="578458.D8Q9G8"/>
<dbReference type="Gene3D" id="3.30.9.10">
    <property type="entry name" value="D-Amino Acid Oxidase, subunit A, domain 2"/>
    <property type="match status" value="1"/>
</dbReference>
<evidence type="ECO:0000313" key="3">
    <source>
        <dbReference type="Proteomes" id="UP000007431"/>
    </source>
</evidence>
<keyword evidence="3" id="KW-1185">Reference proteome</keyword>
<reference evidence="2 3" key="1">
    <citation type="journal article" date="2010" name="Nat. Biotechnol.">
        <title>Genome sequence of the model mushroom Schizophyllum commune.</title>
        <authorList>
            <person name="Ohm R.A."/>
            <person name="de Jong J.F."/>
            <person name="Lugones L.G."/>
            <person name="Aerts A."/>
            <person name="Kothe E."/>
            <person name="Stajich J.E."/>
            <person name="de Vries R.P."/>
            <person name="Record E."/>
            <person name="Levasseur A."/>
            <person name="Baker S.E."/>
            <person name="Bartholomew K.A."/>
            <person name="Coutinho P.M."/>
            <person name="Erdmann S."/>
            <person name="Fowler T.J."/>
            <person name="Gathman A.C."/>
            <person name="Lombard V."/>
            <person name="Henrissat B."/>
            <person name="Knabe N."/>
            <person name="Kuees U."/>
            <person name="Lilly W.W."/>
            <person name="Lindquist E."/>
            <person name="Lucas S."/>
            <person name="Magnuson J.K."/>
            <person name="Piumi F."/>
            <person name="Raudaskoski M."/>
            <person name="Salamov A."/>
            <person name="Schmutz J."/>
            <person name="Schwarze F.W.M.R."/>
            <person name="vanKuyk P.A."/>
            <person name="Horton J.S."/>
            <person name="Grigoriev I.V."/>
            <person name="Woesten H.A.B."/>
        </authorList>
    </citation>
    <scope>NUCLEOTIDE SEQUENCE [LARGE SCALE GENOMIC DNA]</scope>
    <source>
        <strain evidence="3">H4-8 / FGSC 9210</strain>
    </source>
</reference>